<dbReference type="SUPFAM" id="SSF50104">
    <property type="entry name" value="Translation proteins SH3-like domain"/>
    <property type="match status" value="1"/>
</dbReference>
<dbReference type="GO" id="GO:1990904">
    <property type="term" value="C:ribonucleoprotein complex"/>
    <property type="evidence" value="ECO:0007669"/>
    <property type="project" value="UniProtKB-KW"/>
</dbReference>
<name>A0A6I3SKI3_HELMO</name>
<organism evidence="3 4">
    <name type="scientific">Heliobacterium mobile</name>
    <name type="common">Heliobacillus mobilis</name>
    <dbReference type="NCBI Taxonomy" id="28064"/>
    <lineage>
        <taxon>Bacteria</taxon>
        <taxon>Bacillati</taxon>
        <taxon>Bacillota</taxon>
        <taxon>Clostridia</taxon>
        <taxon>Eubacteriales</taxon>
        <taxon>Heliobacteriaceae</taxon>
        <taxon>Heliobacterium</taxon>
    </lineage>
</organism>
<evidence type="ECO:0000256" key="1">
    <source>
        <dbReference type="ARBA" id="ARBA00022980"/>
    </source>
</evidence>
<dbReference type="GO" id="GO:0005840">
    <property type="term" value="C:ribosome"/>
    <property type="evidence" value="ECO:0007669"/>
    <property type="project" value="UniProtKB-KW"/>
</dbReference>
<dbReference type="InterPro" id="IPR014722">
    <property type="entry name" value="Rib_uL2_dom2"/>
</dbReference>
<dbReference type="Proteomes" id="UP000430670">
    <property type="component" value="Unassembled WGS sequence"/>
</dbReference>
<comment type="caution">
    <text evidence="3">The sequence shown here is derived from an EMBL/GenBank/DDBJ whole genome shotgun (WGS) entry which is preliminary data.</text>
</comment>
<keyword evidence="4" id="KW-1185">Reference proteome</keyword>
<dbReference type="CDD" id="cd06088">
    <property type="entry name" value="KOW_RPL14"/>
    <property type="match status" value="1"/>
</dbReference>
<evidence type="ECO:0000313" key="4">
    <source>
        <dbReference type="Proteomes" id="UP000430670"/>
    </source>
</evidence>
<dbReference type="RefSeq" id="WP_155476559.1">
    <property type="nucleotide sequence ID" value="NZ_WNKU01000011.1"/>
</dbReference>
<dbReference type="Gene3D" id="2.30.30.30">
    <property type="match status" value="1"/>
</dbReference>
<dbReference type="OrthoDB" id="1683515at2"/>
<proteinExistence type="predicted"/>
<dbReference type="AlphaFoldDB" id="A0A6I3SKI3"/>
<reference evidence="3 4" key="1">
    <citation type="submission" date="2019-11" db="EMBL/GenBank/DDBJ databases">
        <title>Whole-genome sequence of a the green, strictly anaerobic photosynthetic bacterium Heliobacillus mobilis DSM 6151.</title>
        <authorList>
            <person name="Kyndt J.A."/>
            <person name="Meyer T.E."/>
        </authorList>
    </citation>
    <scope>NUCLEOTIDE SEQUENCE [LARGE SCALE GENOMIC DNA]</scope>
    <source>
        <strain evidence="3 4">DSM 6151</strain>
    </source>
</reference>
<keyword evidence="1" id="KW-0689">Ribosomal protein</keyword>
<accession>A0A6I3SKI3</accession>
<evidence type="ECO:0000256" key="2">
    <source>
        <dbReference type="ARBA" id="ARBA00023274"/>
    </source>
</evidence>
<dbReference type="InterPro" id="IPR008991">
    <property type="entry name" value="Translation_prot_SH3-like_sf"/>
</dbReference>
<keyword evidence="2" id="KW-0687">Ribonucleoprotein</keyword>
<dbReference type="InterPro" id="IPR041985">
    <property type="entry name" value="Ribosomal_eL14_KOW"/>
</dbReference>
<evidence type="ECO:0000313" key="3">
    <source>
        <dbReference type="EMBL" id="MTV49458.1"/>
    </source>
</evidence>
<protein>
    <submittedName>
        <fullName evidence="3">RNA-binding protein</fullName>
    </submittedName>
</protein>
<gene>
    <name evidence="3" type="ORF">GJ688_10765</name>
</gene>
<dbReference type="EMBL" id="WNKU01000011">
    <property type="protein sequence ID" value="MTV49458.1"/>
    <property type="molecule type" value="Genomic_DNA"/>
</dbReference>
<sequence length="96" mass="10903">MASRQITPGQLVLSRNGRDQNRYFLVLKILDPDYLLIADGRYRKVDTPKKKKVKHLQLTELVVAEIGEMLQQGKTPTNTQVDSAIRQLLETVEVGL</sequence>